<protein>
    <submittedName>
        <fullName evidence="1">Uncharacterized protein</fullName>
    </submittedName>
</protein>
<keyword evidence="2" id="KW-1185">Reference proteome</keyword>
<dbReference type="EMBL" id="JAPHNI010000399">
    <property type="protein sequence ID" value="KAJ8111509.1"/>
    <property type="molecule type" value="Genomic_DNA"/>
</dbReference>
<organism evidence="1 2">
    <name type="scientific">Boeremia exigua</name>
    <dbReference type="NCBI Taxonomy" id="749465"/>
    <lineage>
        <taxon>Eukaryota</taxon>
        <taxon>Fungi</taxon>
        <taxon>Dikarya</taxon>
        <taxon>Ascomycota</taxon>
        <taxon>Pezizomycotina</taxon>
        <taxon>Dothideomycetes</taxon>
        <taxon>Pleosporomycetidae</taxon>
        <taxon>Pleosporales</taxon>
        <taxon>Pleosporineae</taxon>
        <taxon>Didymellaceae</taxon>
        <taxon>Boeremia</taxon>
    </lineage>
</organism>
<name>A0ACC2I8K0_9PLEO</name>
<proteinExistence type="predicted"/>
<gene>
    <name evidence="1" type="ORF">OPT61_g5906</name>
</gene>
<accession>A0ACC2I8K0</accession>
<dbReference type="Proteomes" id="UP001153331">
    <property type="component" value="Unassembled WGS sequence"/>
</dbReference>
<comment type="caution">
    <text evidence="1">The sequence shown here is derived from an EMBL/GenBank/DDBJ whole genome shotgun (WGS) entry which is preliminary data.</text>
</comment>
<sequence>MDDLYRENERLRTENANLAQALSQKDGELQAAKQATCNLAAWALKERERLTTQALQQRLQREDYEVLLRERDEQIAQLLKTHHQVRLDHARTLVREGEAIGFPLSDESIQKICEMRRYFGMPPIDRRGVLQRVASDLQERTQQNNPLRELRENSNLEEGVARYDGADAGLGSRWSGAIAGVFSASSLPEGKITDVSVGSYSPPVFQDGVPIASQVDEMIKEEMARLAAGYIEAIKEMGY</sequence>
<reference evidence="1" key="1">
    <citation type="submission" date="2022-11" db="EMBL/GenBank/DDBJ databases">
        <title>Genome Sequence of Boeremia exigua.</title>
        <authorList>
            <person name="Buettner E."/>
        </authorList>
    </citation>
    <scope>NUCLEOTIDE SEQUENCE</scope>
    <source>
        <strain evidence="1">CU02</strain>
    </source>
</reference>
<evidence type="ECO:0000313" key="2">
    <source>
        <dbReference type="Proteomes" id="UP001153331"/>
    </source>
</evidence>
<evidence type="ECO:0000313" key="1">
    <source>
        <dbReference type="EMBL" id="KAJ8111509.1"/>
    </source>
</evidence>